<sequence>MKFLDKKRLIKLLSETSSLPNLNNLKEIENYEVTTGLSGRYVTEIYTRRFETAGNDYDGFSELINLLPKLSDEKIKIHTFDLNSKHLFFFTDPKTKTIYGSLIER</sequence>
<dbReference type="KEGG" id="nli:G3M70_08045"/>
<dbReference type="AlphaFoldDB" id="A0A7T0BVN3"/>
<proteinExistence type="predicted"/>
<protein>
    <submittedName>
        <fullName evidence="1">Uncharacterized protein</fullName>
    </submittedName>
</protein>
<reference evidence="1 2" key="1">
    <citation type="submission" date="2020-02" db="EMBL/GenBank/DDBJ databases">
        <title>Genomic and physiological characterization of two novel Nitrospinaceae genera.</title>
        <authorList>
            <person name="Mueller A.J."/>
            <person name="Jung M.-Y."/>
            <person name="Strachan C.R."/>
            <person name="Herbold C.W."/>
            <person name="Kirkegaard R.H."/>
            <person name="Daims H."/>
        </authorList>
    </citation>
    <scope>NUCLEOTIDE SEQUENCE [LARGE SCALE GENOMIC DNA]</scope>
    <source>
        <strain evidence="1">EB</strain>
    </source>
</reference>
<evidence type="ECO:0000313" key="2">
    <source>
        <dbReference type="Proteomes" id="UP000594688"/>
    </source>
</evidence>
<name>A0A7T0BVN3_9BACT</name>
<evidence type="ECO:0000313" key="1">
    <source>
        <dbReference type="EMBL" id="QPJ61829.1"/>
    </source>
</evidence>
<dbReference type="EMBL" id="CP048685">
    <property type="protein sequence ID" value="QPJ61829.1"/>
    <property type="molecule type" value="Genomic_DNA"/>
</dbReference>
<accession>A0A7T0BVN3</accession>
<gene>
    <name evidence="1" type="ORF">G3M70_08045</name>
</gene>
<organism evidence="1 2">
    <name type="scientific">Candidatus Nitronauta litoralis</name>
    <dbReference type="NCBI Taxonomy" id="2705533"/>
    <lineage>
        <taxon>Bacteria</taxon>
        <taxon>Pseudomonadati</taxon>
        <taxon>Nitrospinota/Tectimicrobiota group</taxon>
        <taxon>Nitrospinota</taxon>
        <taxon>Nitrospinia</taxon>
        <taxon>Nitrospinales</taxon>
        <taxon>Nitrospinaceae</taxon>
        <taxon>Candidatus Nitronauta</taxon>
    </lineage>
</organism>
<dbReference type="Proteomes" id="UP000594688">
    <property type="component" value="Chromosome"/>
</dbReference>